<evidence type="ECO:0000313" key="6">
    <source>
        <dbReference type="WormBase" id="SRAE_2000015300"/>
    </source>
</evidence>
<dbReference type="InterPro" id="IPR004087">
    <property type="entry name" value="KH_dom"/>
</dbReference>
<dbReference type="GO" id="GO:0048024">
    <property type="term" value="P:regulation of mRNA splicing, via spliceosome"/>
    <property type="evidence" value="ECO:0007669"/>
    <property type="project" value="TreeGrafter"/>
</dbReference>
<dbReference type="GO" id="GO:0003729">
    <property type="term" value="F:mRNA binding"/>
    <property type="evidence" value="ECO:0007669"/>
    <property type="project" value="TreeGrafter"/>
</dbReference>
<keyword evidence="4" id="KW-1185">Reference proteome</keyword>
<dbReference type="RefSeq" id="XP_024504673.1">
    <property type="nucleotide sequence ID" value="XM_024650947.1"/>
</dbReference>
<sequence>MENSNSLRSTMASILSQNQASDNDNQFKKAMEPLQELIKVTEKNISDLSEIKEHSTMLLKHLSKRVQGKSNKEVFLDFVSRNSPISVKNLNGIQNSDYSVEALRNTKSPIIMPQLPHFTQERILNSLDVINNSSNRRENSFYIDDINNNDQQNDFSKISYNECLIKTPENEKNLRRLLNVQNFHDTPKGRVSYNHLNIHSGIKMKYDESPDLRSSSHISNVTTSDNGSKIGYVTFTSPKSLPYYNQSPVQSIFNKNYDKDKKMFVVSIKAILKETPGISIIGRLIGPKGMNIKSLEEECRCQIFIRGKGSSKDPEKEKKLSRHPCGAHFSEPLHVIIQTSDVDYKIASDRLFEAVNKINTALDFTNNVKHLTVLENISCKQIDYLPINAGY</sequence>
<dbReference type="Pfam" id="PF22675">
    <property type="entry name" value="KH-I_KHDC4-BBP"/>
    <property type="match status" value="1"/>
</dbReference>
<evidence type="ECO:0000313" key="3">
    <source>
        <dbReference type="EMBL" id="CEF65473.1"/>
    </source>
</evidence>
<feature type="domain" description="K Homology" evidence="2">
    <location>
        <begin position="260"/>
        <end position="356"/>
    </location>
</feature>
<organism evidence="3">
    <name type="scientific">Strongyloides ratti</name>
    <name type="common">Parasitic roundworm</name>
    <dbReference type="NCBI Taxonomy" id="34506"/>
    <lineage>
        <taxon>Eukaryota</taxon>
        <taxon>Metazoa</taxon>
        <taxon>Ecdysozoa</taxon>
        <taxon>Nematoda</taxon>
        <taxon>Chromadorea</taxon>
        <taxon>Rhabditida</taxon>
        <taxon>Tylenchina</taxon>
        <taxon>Panagrolaimomorpha</taxon>
        <taxon>Strongyloidoidea</taxon>
        <taxon>Strongyloididae</taxon>
        <taxon>Strongyloides</taxon>
    </lineage>
</organism>
<reference evidence="3 4" key="1">
    <citation type="submission" date="2014-09" db="EMBL/GenBank/DDBJ databases">
        <authorList>
            <person name="Martin A.A."/>
        </authorList>
    </citation>
    <scope>NUCLEOTIDE SEQUENCE</scope>
    <source>
        <strain evidence="4">ED321</strain>
        <strain evidence="3">ED321 Heterogonic</strain>
    </source>
</reference>
<dbReference type="GeneID" id="36377837"/>
<dbReference type="Gene3D" id="3.30.1370.10">
    <property type="entry name" value="K Homology domain, type 1"/>
    <property type="match status" value="1"/>
</dbReference>
<evidence type="ECO:0000256" key="1">
    <source>
        <dbReference type="ARBA" id="ARBA00022884"/>
    </source>
</evidence>
<evidence type="ECO:0000259" key="2">
    <source>
        <dbReference type="SMART" id="SM00322"/>
    </source>
</evidence>
<name>A0A090LBG5_STRRB</name>
<dbReference type="GO" id="GO:0005634">
    <property type="term" value="C:nucleus"/>
    <property type="evidence" value="ECO:0007669"/>
    <property type="project" value="TreeGrafter"/>
</dbReference>
<dbReference type="Proteomes" id="UP000035682">
    <property type="component" value="Unplaced"/>
</dbReference>
<dbReference type="AlphaFoldDB" id="A0A090LBG5"/>
<gene>
    <name evidence="3 5 6" type="ORF">SRAE_2000015300</name>
</gene>
<dbReference type="InterPro" id="IPR055256">
    <property type="entry name" value="KH_1_KHDC4/BBP-like"/>
</dbReference>
<dbReference type="OrthoDB" id="6777263at2759"/>
<dbReference type="SUPFAM" id="SSF54791">
    <property type="entry name" value="Eukaryotic type KH-domain (KH-domain type I)"/>
    <property type="match status" value="1"/>
</dbReference>
<dbReference type="InterPro" id="IPR036612">
    <property type="entry name" value="KH_dom_type_1_sf"/>
</dbReference>
<accession>A0A090LBG5</accession>
<dbReference type="EMBL" id="LN609529">
    <property type="protein sequence ID" value="CEF65473.1"/>
    <property type="molecule type" value="Genomic_DNA"/>
</dbReference>
<dbReference type="WormBase" id="SRAE_2000015300">
    <property type="protein sequence ID" value="SRP11485"/>
    <property type="gene ID" value="WBGene00260343"/>
</dbReference>
<dbReference type="STRING" id="34506.A0A090LBG5"/>
<protein>
    <submittedName>
        <fullName evidence="3">Protein quaking</fullName>
    </submittedName>
</protein>
<keyword evidence="1" id="KW-0694">RNA-binding</keyword>
<dbReference type="WBParaSite" id="SRAE_2000015300.1">
    <property type="protein sequence ID" value="SRAE_2000015300.1"/>
    <property type="gene ID" value="WBGene00260343"/>
</dbReference>
<reference evidence="5" key="2">
    <citation type="submission" date="2020-12" db="UniProtKB">
        <authorList>
            <consortium name="WormBaseParasite"/>
        </authorList>
    </citation>
    <scope>IDENTIFICATION</scope>
</reference>
<evidence type="ECO:0000313" key="5">
    <source>
        <dbReference type="WBParaSite" id="SRAE_2000015300.1"/>
    </source>
</evidence>
<dbReference type="PANTHER" id="PTHR11208">
    <property type="entry name" value="RNA-BINDING PROTEIN RELATED"/>
    <property type="match status" value="1"/>
</dbReference>
<dbReference type="CTD" id="36377837"/>
<proteinExistence type="predicted"/>
<dbReference type="PANTHER" id="PTHR11208:SF147">
    <property type="entry name" value="RNA-BINDING PROTEIN ASD-2"/>
    <property type="match status" value="1"/>
</dbReference>
<evidence type="ECO:0000313" key="4">
    <source>
        <dbReference type="Proteomes" id="UP000035682"/>
    </source>
</evidence>
<dbReference type="SMART" id="SM00322">
    <property type="entry name" value="KH"/>
    <property type="match status" value="1"/>
</dbReference>
<dbReference type="InterPro" id="IPR045071">
    <property type="entry name" value="BBP-like"/>
</dbReference>